<keyword evidence="1" id="KW-0413">Isomerase</keyword>
<evidence type="ECO:0000313" key="1">
    <source>
        <dbReference type="EMBL" id="QUC66575.1"/>
    </source>
</evidence>
<dbReference type="EMBL" id="CP068393">
    <property type="protein sequence ID" value="QUC66575.1"/>
    <property type="molecule type" value="Genomic_DNA"/>
</dbReference>
<accession>A0AC61MVL8</accession>
<keyword evidence="2" id="KW-1185">Reference proteome</keyword>
<organism evidence="1 2">
    <name type="scientific">Aristaeella hokkaidonensis</name>
    <dbReference type="NCBI Taxonomy" id="3046382"/>
    <lineage>
        <taxon>Bacteria</taxon>
        <taxon>Bacillati</taxon>
        <taxon>Bacillota</taxon>
        <taxon>Clostridia</taxon>
        <taxon>Eubacteriales</taxon>
        <taxon>Aristaeellaceae</taxon>
        <taxon>Aristaeella</taxon>
    </lineage>
</organism>
<gene>
    <name evidence="1" type="ORF">JYE49_12025</name>
</gene>
<reference evidence="1" key="1">
    <citation type="submission" date="2021-01" db="EMBL/GenBank/DDBJ databases">
        <title>Complete genome sequence of Clostridiales bacterium R-7.</title>
        <authorList>
            <person name="Mahoney-Kurpe S.C."/>
            <person name="Palevich N."/>
            <person name="Koike S."/>
            <person name="Moon C.D."/>
            <person name="Attwood G.T."/>
        </authorList>
    </citation>
    <scope>NUCLEOTIDE SEQUENCE</scope>
    <source>
        <strain evidence="1">R-7</strain>
    </source>
</reference>
<sequence length="276" mass="31311">MRLGGTVCCDHPAEWEDKLVQSGFRAITAPFNCETPREETERLLRIVEKHDAAIAEVGVWRNPFDPVTGPASLDYAVHQLQLADEFSIPCCVNIAGTESPFGWDAADPGNFSEAMYRRLVSSIREIIDRANPKKAFYCLEPMPWMIPDSPEVYLQLMQDVDRKQFAVHMDFVNMINCPRRFLDAESFIEECFSKLGPYIKSTHLKDSRMDPMQLTTVLNECSPGEGSLDFVRVLKIIDRYLPADAPVLLEHMTTFEEYRRAYDYVAGKAAEAGVCI</sequence>
<proteinExistence type="predicted"/>
<protein>
    <submittedName>
        <fullName evidence="1">Sugar phosphate isomerase/epimerase</fullName>
    </submittedName>
</protein>
<dbReference type="Proteomes" id="UP000682782">
    <property type="component" value="Chromosome"/>
</dbReference>
<name>A0AC61MVL8_9FIRM</name>
<evidence type="ECO:0000313" key="2">
    <source>
        <dbReference type="Proteomes" id="UP000682782"/>
    </source>
</evidence>